<dbReference type="InterPro" id="IPR044751">
    <property type="entry name" value="Ion_transp-like_CBS"/>
</dbReference>
<dbReference type="InterPro" id="IPR036318">
    <property type="entry name" value="FAD-bd_PCMH-like_sf"/>
</dbReference>
<reference evidence="13" key="1">
    <citation type="journal article" date="2019" name="Int. J. Syst. Evol. Microbiol.">
        <title>The Global Catalogue of Microorganisms (GCM) 10K type strain sequencing project: providing services to taxonomists for standard genome sequencing and annotation.</title>
        <authorList>
            <consortium name="The Broad Institute Genomics Platform"/>
            <consortium name="The Broad Institute Genome Sequencing Center for Infectious Disease"/>
            <person name="Wu L."/>
            <person name="Ma J."/>
        </authorList>
    </citation>
    <scope>NUCLEOTIDE SEQUENCE [LARGE SCALE GENOMIC DNA]</scope>
    <source>
        <strain evidence="13">CCUG 62952</strain>
    </source>
</reference>
<feature type="domain" description="CNNM transmembrane" evidence="11">
    <location>
        <begin position="1"/>
        <end position="203"/>
    </location>
</feature>
<dbReference type="Gene3D" id="3.30.465.10">
    <property type="match status" value="1"/>
</dbReference>
<dbReference type="Proteomes" id="UP001596978">
    <property type="component" value="Unassembled WGS sequence"/>
</dbReference>
<dbReference type="SUPFAM" id="SSF56176">
    <property type="entry name" value="FAD-binding/transporter-associated domain-like"/>
    <property type="match status" value="1"/>
</dbReference>
<evidence type="ECO:0000256" key="4">
    <source>
        <dbReference type="ARBA" id="ARBA00022989"/>
    </source>
</evidence>
<proteinExistence type="predicted"/>
<evidence type="ECO:0000313" key="12">
    <source>
        <dbReference type="EMBL" id="MFD0863692.1"/>
    </source>
</evidence>
<dbReference type="InterPro" id="IPR016169">
    <property type="entry name" value="FAD-bd_PCMH_sub2"/>
</dbReference>
<keyword evidence="3" id="KW-0677">Repeat</keyword>
<dbReference type="PANTHER" id="PTHR22777">
    <property type="entry name" value="HEMOLYSIN-RELATED"/>
    <property type="match status" value="1"/>
</dbReference>
<evidence type="ECO:0000313" key="13">
    <source>
        <dbReference type="Proteomes" id="UP001596978"/>
    </source>
</evidence>
<evidence type="ECO:0000256" key="7">
    <source>
        <dbReference type="PROSITE-ProRule" id="PRU00703"/>
    </source>
</evidence>
<dbReference type="SUPFAM" id="SSF54631">
    <property type="entry name" value="CBS-domain pair"/>
    <property type="match status" value="1"/>
</dbReference>
<dbReference type="EMBL" id="JBHTJH010000017">
    <property type="protein sequence ID" value="MFD0863692.1"/>
    <property type="molecule type" value="Genomic_DNA"/>
</dbReference>
<accession>A0ABW3D318</accession>
<dbReference type="InterPro" id="IPR005170">
    <property type="entry name" value="Transptr-assoc_dom"/>
</dbReference>
<evidence type="ECO:0000256" key="3">
    <source>
        <dbReference type="ARBA" id="ARBA00022737"/>
    </source>
</evidence>
<keyword evidence="5 7" id="KW-0129">CBS domain</keyword>
<dbReference type="RefSeq" id="WP_386409956.1">
    <property type="nucleotide sequence ID" value="NZ_JBHTJH010000017.1"/>
</dbReference>
<dbReference type="PROSITE" id="PS51846">
    <property type="entry name" value="CNNM"/>
    <property type="match status" value="1"/>
</dbReference>
<feature type="domain" description="CBS" evidence="10">
    <location>
        <begin position="285"/>
        <end position="345"/>
    </location>
</feature>
<feature type="transmembrane region" description="Helical" evidence="9">
    <location>
        <begin position="6"/>
        <end position="28"/>
    </location>
</feature>
<sequence length="432" mass="49339">MAWALSIIVISLVLSAFFSGMEIAFVSANKVHIEIEKKQEGLLSALLKILTKKPSKFIATMLVGNNIALVVYGFFMGDLLVDWFATLNPSASFFGNMLRIVITDFNLLIKTGISTLIILLTAEFLPKVFFQVYANNFLKIFALPAYIFYLLFWPISWFVIWVSDNVLRKFFKTDGDEVQLSFSKLELGDYISEQMESVEDKEKVDSEIQIFQNALEFSAVKAREVMIPRTEILAVELHETPQNLRKLFTETGYSKILIYRETIDDIIGYVHSFELFKKPKSLRSILMPVEFVPETMPVSDILNVLTKRRKSIAIVLDEYGGTSGMMTVEDIVEELFGEIEDEHDSIALLEEQLAENKFLFSARLEVDYLNETYELALPESENYETLGGFIVNHTEGIPEQGEKVIIDQFRFVMQDVSNTKINTVLLQIIPDE</sequence>
<comment type="subcellular location">
    <subcellularLocation>
        <location evidence="1">Membrane</location>
        <topology evidence="1">Multi-pass membrane protein</topology>
    </subcellularLocation>
</comment>
<organism evidence="12 13">
    <name type="scientific">Sungkyunkwania multivorans</name>
    <dbReference type="NCBI Taxonomy" id="1173618"/>
    <lineage>
        <taxon>Bacteria</taxon>
        <taxon>Pseudomonadati</taxon>
        <taxon>Bacteroidota</taxon>
        <taxon>Flavobacteriia</taxon>
        <taxon>Flavobacteriales</taxon>
        <taxon>Flavobacteriaceae</taxon>
        <taxon>Sungkyunkwania</taxon>
    </lineage>
</organism>
<keyword evidence="13" id="KW-1185">Reference proteome</keyword>
<dbReference type="Pfam" id="PF03471">
    <property type="entry name" value="CorC_HlyC"/>
    <property type="match status" value="1"/>
</dbReference>
<keyword evidence="2 8" id="KW-0812">Transmembrane</keyword>
<comment type="caution">
    <text evidence="12">The sequence shown here is derived from an EMBL/GenBank/DDBJ whole genome shotgun (WGS) entry which is preliminary data.</text>
</comment>
<dbReference type="Gene3D" id="3.10.580.10">
    <property type="entry name" value="CBS-domain"/>
    <property type="match status" value="1"/>
</dbReference>
<keyword evidence="6 8" id="KW-0472">Membrane</keyword>
<protein>
    <submittedName>
        <fullName evidence="12">Hemolysin family protein</fullName>
    </submittedName>
</protein>
<evidence type="ECO:0000256" key="6">
    <source>
        <dbReference type="ARBA" id="ARBA00023136"/>
    </source>
</evidence>
<dbReference type="InterPro" id="IPR000644">
    <property type="entry name" value="CBS_dom"/>
</dbReference>
<dbReference type="PROSITE" id="PS51371">
    <property type="entry name" value="CBS"/>
    <property type="match status" value="1"/>
</dbReference>
<keyword evidence="4 8" id="KW-1133">Transmembrane helix</keyword>
<evidence type="ECO:0000259" key="10">
    <source>
        <dbReference type="PROSITE" id="PS51371"/>
    </source>
</evidence>
<gene>
    <name evidence="12" type="ORF">ACFQ1M_15870</name>
</gene>
<dbReference type="PANTHER" id="PTHR22777:SF17">
    <property type="entry name" value="UPF0053 PROTEIN SLL0260"/>
    <property type="match status" value="1"/>
</dbReference>
<evidence type="ECO:0000256" key="9">
    <source>
        <dbReference type="SAM" id="Phobius"/>
    </source>
</evidence>
<dbReference type="Pfam" id="PF01595">
    <property type="entry name" value="CNNM"/>
    <property type="match status" value="1"/>
</dbReference>
<name>A0ABW3D318_9FLAO</name>
<evidence type="ECO:0000259" key="11">
    <source>
        <dbReference type="PROSITE" id="PS51846"/>
    </source>
</evidence>
<dbReference type="InterPro" id="IPR002550">
    <property type="entry name" value="CNNM"/>
</dbReference>
<dbReference type="Pfam" id="PF00571">
    <property type="entry name" value="CBS"/>
    <property type="match status" value="1"/>
</dbReference>
<evidence type="ECO:0000256" key="1">
    <source>
        <dbReference type="ARBA" id="ARBA00004141"/>
    </source>
</evidence>
<evidence type="ECO:0000256" key="8">
    <source>
        <dbReference type="PROSITE-ProRule" id="PRU01193"/>
    </source>
</evidence>
<dbReference type="InterPro" id="IPR046342">
    <property type="entry name" value="CBS_dom_sf"/>
</dbReference>
<evidence type="ECO:0000256" key="5">
    <source>
        <dbReference type="ARBA" id="ARBA00023122"/>
    </source>
</evidence>
<feature type="transmembrane region" description="Helical" evidence="9">
    <location>
        <begin position="57"/>
        <end position="77"/>
    </location>
</feature>
<feature type="transmembrane region" description="Helical" evidence="9">
    <location>
        <begin position="140"/>
        <end position="162"/>
    </location>
</feature>
<dbReference type="CDD" id="cd04590">
    <property type="entry name" value="CBS_pair_CorC_HlyC_assoc"/>
    <property type="match status" value="1"/>
</dbReference>
<dbReference type="SMART" id="SM01091">
    <property type="entry name" value="CorC_HlyC"/>
    <property type="match status" value="1"/>
</dbReference>
<evidence type="ECO:0000256" key="2">
    <source>
        <dbReference type="ARBA" id="ARBA00022692"/>
    </source>
</evidence>